<name>A0ABR2E6G6_9ROSI</name>
<gene>
    <name evidence="2" type="ORF">V6N12_041182</name>
</gene>
<feature type="compositionally biased region" description="Low complexity" evidence="1">
    <location>
        <begin position="66"/>
        <end position="87"/>
    </location>
</feature>
<sequence length="114" mass="12076">MEDTSSAKEVTSHATPFYFPTSFHGVIRALLRCLGLETGFQQNPISCPNEDDDDDTQHASQKEAGSTPSPTTDYSDPPADPPSTTVTGDDDVPVIALFTPKRPGTGGGRGPQIN</sequence>
<feature type="region of interest" description="Disordered" evidence="1">
    <location>
        <begin position="40"/>
        <end position="114"/>
    </location>
</feature>
<comment type="caution">
    <text evidence="2">The sequence shown here is derived from an EMBL/GenBank/DDBJ whole genome shotgun (WGS) entry which is preliminary data.</text>
</comment>
<accession>A0ABR2E6G6</accession>
<feature type="compositionally biased region" description="Gly residues" evidence="1">
    <location>
        <begin position="104"/>
        <end position="114"/>
    </location>
</feature>
<evidence type="ECO:0000313" key="2">
    <source>
        <dbReference type="EMBL" id="KAK8552597.1"/>
    </source>
</evidence>
<evidence type="ECO:0000256" key="1">
    <source>
        <dbReference type="SAM" id="MobiDB-lite"/>
    </source>
</evidence>
<dbReference type="EMBL" id="JBBPBM010000020">
    <property type="protein sequence ID" value="KAK8552597.1"/>
    <property type="molecule type" value="Genomic_DNA"/>
</dbReference>
<protein>
    <submittedName>
        <fullName evidence="2">Uncharacterized protein</fullName>
    </submittedName>
</protein>
<proteinExistence type="predicted"/>
<dbReference type="Proteomes" id="UP001472677">
    <property type="component" value="Unassembled WGS sequence"/>
</dbReference>
<reference evidence="2 3" key="1">
    <citation type="journal article" date="2024" name="G3 (Bethesda)">
        <title>Genome assembly of Hibiscus sabdariffa L. provides insights into metabolisms of medicinal natural products.</title>
        <authorList>
            <person name="Kim T."/>
        </authorList>
    </citation>
    <scope>NUCLEOTIDE SEQUENCE [LARGE SCALE GENOMIC DNA]</scope>
    <source>
        <strain evidence="2">TK-2024</strain>
        <tissue evidence="2">Old leaves</tissue>
    </source>
</reference>
<keyword evidence="3" id="KW-1185">Reference proteome</keyword>
<organism evidence="2 3">
    <name type="scientific">Hibiscus sabdariffa</name>
    <name type="common">roselle</name>
    <dbReference type="NCBI Taxonomy" id="183260"/>
    <lineage>
        <taxon>Eukaryota</taxon>
        <taxon>Viridiplantae</taxon>
        <taxon>Streptophyta</taxon>
        <taxon>Embryophyta</taxon>
        <taxon>Tracheophyta</taxon>
        <taxon>Spermatophyta</taxon>
        <taxon>Magnoliopsida</taxon>
        <taxon>eudicotyledons</taxon>
        <taxon>Gunneridae</taxon>
        <taxon>Pentapetalae</taxon>
        <taxon>rosids</taxon>
        <taxon>malvids</taxon>
        <taxon>Malvales</taxon>
        <taxon>Malvaceae</taxon>
        <taxon>Malvoideae</taxon>
        <taxon>Hibiscus</taxon>
    </lineage>
</organism>
<evidence type="ECO:0000313" key="3">
    <source>
        <dbReference type="Proteomes" id="UP001472677"/>
    </source>
</evidence>